<keyword evidence="2" id="KW-1185">Reference proteome</keyword>
<gene>
    <name evidence="1" type="ORF">GCM10010260_29970</name>
</gene>
<proteinExistence type="predicted"/>
<comment type="caution">
    <text evidence="1">The sequence shown here is derived from an EMBL/GenBank/DDBJ whole genome shotgun (WGS) entry which is preliminary data.</text>
</comment>
<name>A0A918IAB8_9ACTN</name>
<reference evidence="1" key="1">
    <citation type="journal article" date="2014" name="Int. J. Syst. Evol. Microbiol.">
        <title>Complete genome sequence of Corynebacterium casei LMG S-19264T (=DSM 44701T), isolated from a smear-ripened cheese.</title>
        <authorList>
            <consortium name="US DOE Joint Genome Institute (JGI-PGF)"/>
            <person name="Walter F."/>
            <person name="Albersmeier A."/>
            <person name="Kalinowski J."/>
            <person name="Ruckert C."/>
        </authorList>
    </citation>
    <scope>NUCLEOTIDE SEQUENCE</scope>
    <source>
        <strain evidence="1">JCM 4369</strain>
    </source>
</reference>
<sequence>MEAGKVVLADGVEPLWESFALALGEHLGEGPDVTGQGAEFRADGKDGFEPELFDLGQRLGSTEDLSRHHARCRRLHGDRLRRGVLLQQADADPAVAASIAQGNDLLPGLSGVGAALVPTLVHVGLVLVEDGGPGVLPPAVKEAFRLRGSLGRF</sequence>
<evidence type="ECO:0000313" key="1">
    <source>
        <dbReference type="EMBL" id="GGU93137.1"/>
    </source>
</evidence>
<dbReference type="AlphaFoldDB" id="A0A918IAB8"/>
<evidence type="ECO:0000313" key="2">
    <source>
        <dbReference type="Proteomes" id="UP000618795"/>
    </source>
</evidence>
<organism evidence="1 2">
    <name type="scientific">Streptomyces filipinensis</name>
    <dbReference type="NCBI Taxonomy" id="66887"/>
    <lineage>
        <taxon>Bacteria</taxon>
        <taxon>Bacillati</taxon>
        <taxon>Actinomycetota</taxon>
        <taxon>Actinomycetes</taxon>
        <taxon>Kitasatosporales</taxon>
        <taxon>Streptomycetaceae</taxon>
        <taxon>Streptomyces</taxon>
    </lineage>
</organism>
<reference evidence="1" key="2">
    <citation type="submission" date="2020-09" db="EMBL/GenBank/DDBJ databases">
        <authorList>
            <person name="Sun Q."/>
            <person name="Ohkuma M."/>
        </authorList>
    </citation>
    <scope>NUCLEOTIDE SEQUENCE</scope>
    <source>
        <strain evidence="1">JCM 4369</strain>
    </source>
</reference>
<protein>
    <submittedName>
        <fullName evidence="1">Uncharacterized protein</fullName>
    </submittedName>
</protein>
<accession>A0A918IAB8</accession>
<dbReference type="EMBL" id="BMTD01000005">
    <property type="protein sequence ID" value="GGU93137.1"/>
    <property type="molecule type" value="Genomic_DNA"/>
</dbReference>
<dbReference type="Proteomes" id="UP000618795">
    <property type="component" value="Unassembled WGS sequence"/>
</dbReference>